<gene>
    <name evidence="2" type="primary">viaA</name>
    <name evidence="2" type="ORF">SOASR030_34320</name>
</gene>
<dbReference type="InterPro" id="IPR036465">
    <property type="entry name" value="vWFA_dom_sf"/>
</dbReference>
<evidence type="ECO:0000313" key="3">
    <source>
        <dbReference type="Proteomes" id="UP001058124"/>
    </source>
</evidence>
<comment type="caution">
    <text evidence="2">The sequence shown here is derived from an EMBL/GenBank/DDBJ whole genome shotgun (WGS) entry which is preliminary data.</text>
</comment>
<accession>A0AAV5N6S9</accession>
<keyword evidence="3" id="KW-1185">Reference proteome</keyword>
<dbReference type="AlphaFoldDB" id="A0AAV5N6S9"/>
<proteinExistence type="predicted"/>
<dbReference type="Pfam" id="PF05762">
    <property type="entry name" value="VWA_CoxE"/>
    <property type="match status" value="1"/>
</dbReference>
<dbReference type="InterPro" id="IPR002035">
    <property type="entry name" value="VWF_A"/>
</dbReference>
<dbReference type="SUPFAM" id="SSF53300">
    <property type="entry name" value="vWA-like"/>
    <property type="match status" value="1"/>
</dbReference>
<dbReference type="CDD" id="cd01462">
    <property type="entry name" value="VWA_YIEM_type"/>
    <property type="match status" value="1"/>
</dbReference>
<dbReference type="GO" id="GO:0005829">
    <property type="term" value="C:cytosol"/>
    <property type="evidence" value="ECO:0007669"/>
    <property type="project" value="TreeGrafter"/>
</dbReference>
<feature type="domain" description="VWFA" evidence="1">
    <location>
        <begin position="318"/>
        <end position="480"/>
    </location>
</feature>
<dbReference type="Proteomes" id="UP001058124">
    <property type="component" value="Unassembled WGS sequence"/>
</dbReference>
<dbReference type="NCBIfam" id="NF008230">
    <property type="entry name" value="PRK10997.1"/>
    <property type="match status" value="1"/>
</dbReference>
<protein>
    <submittedName>
        <fullName evidence="2">Protein ViaA</fullName>
    </submittedName>
</protein>
<dbReference type="PANTHER" id="PTHR36846">
    <property type="entry name" value="PROTEIN VIAA"/>
    <property type="match status" value="1"/>
</dbReference>
<sequence>MSLQTIELLLSISETELIEEIIIGLLAAPQLALFFEKYPKIKRSFDKEVAAWKKKQRYQLQQSDVPSPISREFAFYKQAIAWSSADFASEVKTIVERLESLNSSFSNSAKALLNSTERHGEGFQKLFIERWRKSLSLQVTSLHVSLLETEWEKLMEELQERLEVSSKLEPLLVENDKGAGSLWDMSRQQKYKADCEKLIEYGNFLVKQPELRRLAEMLGRSYKPAVISRHESQKEEYKIMVREPAVLPDSLEGIHQSDDIVRMLPTEMVLLNVDELETEFYRRFLEQRLLTYRLKGDIWRERTKVRSVSKTVSERQPGGPFIVCVDTSGSMGGFNEKCAKAFCLALLRIAMTEGRKCHVMLFSTGVIHYELTSGTGISETVRFLSQRFKGGTDLAGCLLQTLEKIEEKEWQDADIVVISDFIAQRLPENLALRLIEKQKKSGHRFHAVAMSKHGKPGVMKTFDRIWRFETELGQRLKRRLFSR</sequence>
<reference evidence="2" key="1">
    <citation type="submission" date="2022-06" db="EMBL/GenBank/DDBJ databases">
        <title>Draft genome sequences of Leminorella grimontii str. JCM5902.</title>
        <authorList>
            <person name="Wakabayashi Y."/>
            <person name="Kojima K."/>
        </authorList>
    </citation>
    <scope>NUCLEOTIDE SEQUENCE</scope>
    <source>
        <strain evidence="2">JCM 5902</strain>
    </source>
</reference>
<evidence type="ECO:0000259" key="1">
    <source>
        <dbReference type="SMART" id="SM00327"/>
    </source>
</evidence>
<dbReference type="RefSeq" id="WP_027273899.1">
    <property type="nucleotide sequence ID" value="NZ_BRLH01000014.1"/>
</dbReference>
<evidence type="ECO:0000313" key="2">
    <source>
        <dbReference type="EMBL" id="GKX57320.1"/>
    </source>
</evidence>
<dbReference type="InterPro" id="IPR008912">
    <property type="entry name" value="Uncharacterised_CoxE"/>
</dbReference>
<dbReference type="PANTHER" id="PTHR36846:SF1">
    <property type="entry name" value="PROTEIN VIAA"/>
    <property type="match status" value="1"/>
</dbReference>
<dbReference type="Gene3D" id="3.40.50.410">
    <property type="entry name" value="von Willebrand factor, type A domain"/>
    <property type="match status" value="1"/>
</dbReference>
<name>A0AAV5N6S9_9GAMM</name>
<organism evidence="2 3">
    <name type="scientific">Leminorella grimontii</name>
    <dbReference type="NCBI Taxonomy" id="82981"/>
    <lineage>
        <taxon>Bacteria</taxon>
        <taxon>Pseudomonadati</taxon>
        <taxon>Pseudomonadota</taxon>
        <taxon>Gammaproteobacteria</taxon>
        <taxon>Enterobacterales</taxon>
        <taxon>Budviciaceae</taxon>
        <taxon>Leminorella</taxon>
    </lineage>
</organism>
<dbReference type="EMBL" id="BRLH01000014">
    <property type="protein sequence ID" value="GKX57320.1"/>
    <property type="molecule type" value="Genomic_DNA"/>
</dbReference>
<dbReference type="SMART" id="SM00327">
    <property type="entry name" value="VWA"/>
    <property type="match status" value="1"/>
</dbReference>